<dbReference type="CGD" id="CAL0000165637">
    <property type="gene designation" value="Cd36_19020"/>
</dbReference>
<dbReference type="GeneID" id="8045934"/>
<dbReference type="RefSeq" id="XP_002418382.1">
    <property type="nucleotide sequence ID" value="XM_002418337.1"/>
</dbReference>
<dbReference type="InterPro" id="IPR045237">
    <property type="entry name" value="COPS7/eIF3m"/>
</dbReference>
<evidence type="ECO:0000313" key="1">
    <source>
        <dbReference type="CGD" id="CAL0000165637"/>
    </source>
</evidence>
<evidence type="ECO:0000313" key="3">
    <source>
        <dbReference type="Proteomes" id="UP000002605"/>
    </source>
</evidence>
<evidence type="ECO:0008006" key="4">
    <source>
        <dbReference type="Google" id="ProtNLM"/>
    </source>
</evidence>
<accession>B9WBB2</accession>
<dbReference type="AlphaFoldDB" id="B9WBB2"/>
<reference evidence="2 3" key="1">
    <citation type="journal article" date="2009" name="Genome Res.">
        <title>Comparative genomics of the fungal pathogens Candida dubliniensis and Candida albicans.</title>
        <authorList>
            <person name="Jackson A.P."/>
            <person name="Gamble J.A."/>
            <person name="Yeomans T."/>
            <person name="Moran G.P."/>
            <person name="Saunders D."/>
            <person name="Harris D."/>
            <person name="Aslett M."/>
            <person name="Barrell J.F."/>
            <person name="Butler G."/>
            <person name="Citiulo F."/>
            <person name="Coleman D.C."/>
            <person name="de Groot P.W.J."/>
            <person name="Goodwin T.J."/>
            <person name="Quail M.A."/>
            <person name="McQuillan J."/>
            <person name="Munro C.A."/>
            <person name="Pain A."/>
            <person name="Poulter R.T."/>
            <person name="Rajandream M.A."/>
            <person name="Renauld H."/>
            <person name="Spiering M.J."/>
            <person name="Tivey A."/>
            <person name="Gow N.A.R."/>
            <person name="Barrell B."/>
            <person name="Sullivan D.J."/>
            <person name="Berriman M."/>
        </authorList>
    </citation>
    <scope>NUCLEOTIDE SEQUENCE [LARGE SCALE GENOMIC DNA]</scope>
    <source>
        <strain evidence="3">CD36 / ATCC MYA-646 / CBS 7987 / NCPF 3949 / NRRL Y-17841</strain>
    </source>
</reference>
<dbReference type="PANTHER" id="PTHR15350">
    <property type="entry name" value="COP9 SIGNALOSOME COMPLEX SUBUNIT 7/DENDRITIC CELL PROTEIN GA17"/>
    <property type="match status" value="1"/>
</dbReference>
<gene>
    <name evidence="1" type="ordered locus">Cd36_19020</name>
    <name evidence="2" type="ORF">CD36_19020</name>
</gene>
<name>B9WBB2_CANDC</name>
<keyword evidence="3" id="KW-1185">Reference proteome</keyword>
<dbReference type="GO" id="GO:0002183">
    <property type="term" value="P:cytoplasmic translational initiation"/>
    <property type="evidence" value="ECO:0007669"/>
    <property type="project" value="TreeGrafter"/>
</dbReference>
<dbReference type="KEGG" id="cdu:CD36_19020"/>
<dbReference type="OrthoDB" id="10267031at2759"/>
<dbReference type="GO" id="GO:0005852">
    <property type="term" value="C:eukaryotic translation initiation factor 3 complex"/>
    <property type="evidence" value="ECO:0007669"/>
    <property type="project" value="TreeGrafter"/>
</dbReference>
<protein>
    <recommendedName>
        <fullName evidence="4">Eukaryotic translation initiation factor 3 subunit M</fullName>
    </recommendedName>
</protein>
<dbReference type="Proteomes" id="UP000002605">
    <property type="component" value="Chromosome 2"/>
</dbReference>
<dbReference type="VEuPathDB" id="FungiDB:CD36_19020"/>
<evidence type="ECO:0000313" key="2">
    <source>
        <dbReference type="EMBL" id="CAX43682.1"/>
    </source>
</evidence>
<dbReference type="PANTHER" id="PTHR15350:SF2">
    <property type="entry name" value="EUKARYOTIC TRANSLATION INITIATION FACTOR 3 SUBUNIT M"/>
    <property type="match status" value="1"/>
</dbReference>
<sequence>MASVIVVDSELKDSIQEYSQIIDNIKKSQEFSTSIKSFLPEKEGEEVTNKSELYNQILNVSTSEILKQLTEKEFEPTFYLLIYILIQLSNQTEVLDNEKSPIFQTLLEINPQQPPSLRDRKSIKSTSILSILSTIFNLLPVTSNTRVFILKTILNVIKTSGIDFNLIQDNIGSNLINWLKETNTNEQEIKSIFWEFIKLDGTFNENSLKLIKNFTHTNTLSTQELRELIYIALSSKTVDVSFLVNNNVAQALSNNKHDDKLVTIFNKYIHGEIIPIEEIPNGLPGQFIHSKSKILSLAKFFADASTSSSSHDGVIFKYNEIPNIKSSLEFEQTLVEAIKAGVIEGKVNQVEETFYLSRVNRFILAGEDNTKNWENVKLVLKQWQNSLNDINNIVKTARENIVNNNTD</sequence>
<dbReference type="HOGENOM" id="CLU_691108_0_0_1"/>
<dbReference type="EMBL" id="FM992689">
    <property type="protein sequence ID" value="CAX43682.1"/>
    <property type="molecule type" value="Genomic_DNA"/>
</dbReference>
<proteinExistence type="predicted"/>
<dbReference type="eggNOG" id="KOG2753">
    <property type="taxonomic scope" value="Eukaryota"/>
</dbReference>
<organism evidence="2 3">
    <name type="scientific">Candida dubliniensis (strain CD36 / ATCC MYA-646 / CBS 7987 / NCPF 3949 / NRRL Y-17841)</name>
    <name type="common">Yeast</name>
    <dbReference type="NCBI Taxonomy" id="573826"/>
    <lineage>
        <taxon>Eukaryota</taxon>
        <taxon>Fungi</taxon>
        <taxon>Dikarya</taxon>
        <taxon>Ascomycota</taxon>
        <taxon>Saccharomycotina</taxon>
        <taxon>Pichiomycetes</taxon>
        <taxon>Debaryomycetaceae</taxon>
        <taxon>Candida/Lodderomyces clade</taxon>
        <taxon>Candida</taxon>
    </lineage>
</organism>